<feature type="compositionally biased region" description="Basic and acidic residues" evidence="4">
    <location>
        <begin position="31"/>
        <end position="40"/>
    </location>
</feature>
<sequence>MSTGQIGAVATRPEAPAGGVGPDGQPTPAEAGRRSADPDRPAVNSWDEFTTLREIVVGDATHARMPEQTDPSTWLNCYPKLTAPELKAVEVGQFPKHVVDETNEDLAELIATLRGLGVTVHQPAAVDHAVEFSSPHWRSVGLASYCPRDLTLVVGSTIIETPSPMRARYFELFGMRPLFQDYLRRGASWLAAPRPQLCDELFEVDADGLPDLGETEPVFDAANVLRLGRDVFYQVSRSGNELGLRWLISTLRLIRDDLRVHPLRGVYGYTHIDSTIALLRPGLVLLNPERIRPDEVPEPLRGWDVLWCPTPADRPTALPYPLSESWISMNLLMVDPEHAIVDADQPELIALLERHGITVLPHRLRHARVLGGGFHCVTLDTVRDGGPENYLD</sequence>
<keyword evidence="2" id="KW-0808">Transferase</keyword>
<feature type="active site" evidence="3">
    <location>
        <position position="271"/>
    </location>
</feature>
<evidence type="ECO:0000313" key="5">
    <source>
        <dbReference type="EMBL" id="MBB4962463.1"/>
    </source>
</evidence>
<evidence type="ECO:0000256" key="4">
    <source>
        <dbReference type="SAM" id="MobiDB-lite"/>
    </source>
</evidence>
<dbReference type="PANTHER" id="PTHR10488">
    <property type="entry name" value="GLYCINE AMIDINOTRANSFERASE, MITOCHONDRIAL"/>
    <property type="match status" value="1"/>
</dbReference>
<proteinExistence type="inferred from homology"/>
<dbReference type="RefSeq" id="WP_184538685.1">
    <property type="nucleotide sequence ID" value="NZ_JACHJW010000001.1"/>
</dbReference>
<feature type="region of interest" description="Disordered" evidence="4">
    <location>
        <begin position="1"/>
        <end position="44"/>
    </location>
</feature>
<dbReference type="Gene3D" id="3.75.10.10">
    <property type="entry name" value="L-arginine/glycine Amidinotransferase, Chain A"/>
    <property type="match status" value="1"/>
</dbReference>
<dbReference type="InterPro" id="IPR033195">
    <property type="entry name" value="AmidinoTrfase"/>
</dbReference>
<evidence type="ECO:0000256" key="3">
    <source>
        <dbReference type="PIRSR" id="PIRSR633195-1"/>
    </source>
</evidence>
<reference evidence="5 6" key="1">
    <citation type="submission" date="2020-08" db="EMBL/GenBank/DDBJ databases">
        <title>Sequencing the genomes of 1000 actinobacteria strains.</title>
        <authorList>
            <person name="Klenk H.-P."/>
        </authorList>
    </citation>
    <scope>NUCLEOTIDE SEQUENCE [LARGE SCALE GENOMIC DNA]</scope>
    <source>
        <strain evidence="5 6">DSM 45886</strain>
    </source>
</reference>
<keyword evidence="5" id="KW-0378">Hydrolase</keyword>
<dbReference type="SUPFAM" id="SSF55909">
    <property type="entry name" value="Pentein"/>
    <property type="match status" value="1"/>
</dbReference>
<gene>
    <name evidence="5" type="ORF">FHR38_006196</name>
</gene>
<organism evidence="5 6">
    <name type="scientific">Micromonospora polyrhachis</name>
    <dbReference type="NCBI Taxonomy" id="1282883"/>
    <lineage>
        <taxon>Bacteria</taxon>
        <taxon>Bacillati</taxon>
        <taxon>Actinomycetota</taxon>
        <taxon>Actinomycetes</taxon>
        <taxon>Micromonosporales</taxon>
        <taxon>Micromonosporaceae</taxon>
        <taxon>Micromonospora</taxon>
    </lineage>
</organism>
<dbReference type="PANTHER" id="PTHR10488:SF1">
    <property type="entry name" value="GLYCINE AMIDINOTRANSFERASE, MITOCHONDRIAL"/>
    <property type="match status" value="1"/>
</dbReference>
<feature type="active site" evidence="3">
    <location>
        <position position="220"/>
    </location>
</feature>
<protein>
    <submittedName>
        <fullName evidence="5">N-dimethylarginine dimethylaminohydrolase</fullName>
    </submittedName>
</protein>
<dbReference type="Proteomes" id="UP000578819">
    <property type="component" value="Unassembled WGS sequence"/>
</dbReference>
<dbReference type="GO" id="GO:0016787">
    <property type="term" value="F:hydrolase activity"/>
    <property type="evidence" value="ECO:0007669"/>
    <property type="project" value="UniProtKB-KW"/>
</dbReference>
<dbReference type="AlphaFoldDB" id="A0A7W7WTH0"/>
<dbReference type="GO" id="GO:0015067">
    <property type="term" value="F:amidinotransferase activity"/>
    <property type="evidence" value="ECO:0007669"/>
    <property type="project" value="InterPro"/>
</dbReference>
<evidence type="ECO:0000256" key="1">
    <source>
        <dbReference type="ARBA" id="ARBA00006943"/>
    </source>
</evidence>
<dbReference type="EMBL" id="JACHJW010000001">
    <property type="protein sequence ID" value="MBB4962463.1"/>
    <property type="molecule type" value="Genomic_DNA"/>
</dbReference>
<evidence type="ECO:0000313" key="6">
    <source>
        <dbReference type="Proteomes" id="UP000578819"/>
    </source>
</evidence>
<comment type="similarity">
    <text evidence="1">Belongs to the amidinotransferase family.</text>
</comment>
<evidence type="ECO:0000256" key="2">
    <source>
        <dbReference type="ARBA" id="ARBA00022679"/>
    </source>
</evidence>
<keyword evidence="6" id="KW-1185">Reference proteome</keyword>
<comment type="caution">
    <text evidence="5">The sequence shown here is derived from an EMBL/GenBank/DDBJ whole genome shotgun (WGS) entry which is preliminary data.</text>
</comment>
<name>A0A7W7WTH0_9ACTN</name>
<feature type="active site" description="Amidino-cysteine intermediate" evidence="3">
    <location>
        <position position="376"/>
    </location>
</feature>
<accession>A0A7W7WTH0</accession>